<sequence>MNITLCTLFEKNYHYGVAALANSLIAAGYQGELWVGYRGVLPGWIVDSPAYDRASGRMPVGSGLVLRMQELDTPLHFTYYKPTFIREMLEKHSPQADIVAYIDPDIVVKCDWPSLCGWFSEDGISLAEDVNWCFPARHPKRLLWARFFAPHGITPRRDLDRYYNAGFIAVSRAHLDFLDLWRRLCDLVVEYNEGAKQLKAGGSAALFHSTDQDALNFALTVCEAPLNTAGPEAMDFAPGGYYLSHAIGSLKPWHGGFVGHALRGRPPSAASKWYWKYANAPIRVYSDGELRKNELALNIAAAIGRVYRRA</sequence>
<dbReference type="RefSeq" id="WP_345540206.1">
    <property type="nucleotide sequence ID" value="NZ_BAABGJ010000076.1"/>
</dbReference>
<evidence type="ECO:0000313" key="1">
    <source>
        <dbReference type="EMBL" id="GAA4351992.1"/>
    </source>
</evidence>
<dbReference type="Proteomes" id="UP001500975">
    <property type="component" value="Unassembled WGS sequence"/>
</dbReference>
<name>A0ABP8I5U2_9BURK</name>
<comment type="caution">
    <text evidence="1">The sequence shown here is derived from an EMBL/GenBank/DDBJ whole genome shotgun (WGS) entry which is preliminary data.</text>
</comment>
<dbReference type="Gene3D" id="3.90.550.10">
    <property type="entry name" value="Spore Coat Polysaccharide Biosynthesis Protein SpsA, Chain A"/>
    <property type="match status" value="1"/>
</dbReference>
<keyword evidence="2" id="KW-1185">Reference proteome</keyword>
<gene>
    <name evidence="1" type="ORF">GCM10023165_40660</name>
</gene>
<dbReference type="EMBL" id="BAABGJ010000076">
    <property type="protein sequence ID" value="GAA4351992.1"/>
    <property type="molecule type" value="Genomic_DNA"/>
</dbReference>
<protein>
    <recommendedName>
        <fullName evidence="3">Glycosyltransferase</fullName>
    </recommendedName>
</protein>
<evidence type="ECO:0008006" key="3">
    <source>
        <dbReference type="Google" id="ProtNLM"/>
    </source>
</evidence>
<accession>A0ABP8I5U2</accession>
<evidence type="ECO:0000313" key="2">
    <source>
        <dbReference type="Proteomes" id="UP001500975"/>
    </source>
</evidence>
<dbReference type="InterPro" id="IPR029044">
    <property type="entry name" value="Nucleotide-diphossugar_trans"/>
</dbReference>
<reference evidence="2" key="1">
    <citation type="journal article" date="2019" name="Int. J. Syst. Evol. Microbiol.">
        <title>The Global Catalogue of Microorganisms (GCM) 10K type strain sequencing project: providing services to taxonomists for standard genome sequencing and annotation.</title>
        <authorList>
            <consortium name="The Broad Institute Genomics Platform"/>
            <consortium name="The Broad Institute Genome Sequencing Center for Infectious Disease"/>
            <person name="Wu L."/>
            <person name="Ma J."/>
        </authorList>
    </citation>
    <scope>NUCLEOTIDE SEQUENCE [LARGE SCALE GENOMIC DNA]</scope>
    <source>
        <strain evidence="2">JCM 17804</strain>
    </source>
</reference>
<organism evidence="1 2">
    <name type="scientific">Variovorax defluvii</name>
    <dbReference type="NCBI Taxonomy" id="913761"/>
    <lineage>
        <taxon>Bacteria</taxon>
        <taxon>Pseudomonadati</taxon>
        <taxon>Pseudomonadota</taxon>
        <taxon>Betaproteobacteria</taxon>
        <taxon>Burkholderiales</taxon>
        <taxon>Comamonadaceae</taxon>
        <taxon>Variovorax</taxon>
    </lineage>
</organism>
<proteinExistence type="predicted"/>
<dbReference type="SUPFAM" id="SSF53448">
    <property type="entry name" value="Nucleotide-diphospho-sugar transferases"/>
    <property type="match status" value="1"/>
</dbReference>